<sequence length="175" mass="19443">MTTFGARLNHSTKPMRVIKATHGTLWQYRWGGALLALTSHPPVGVAIKEHLRDGTVAPEYRLRAESWLLPKMPAGAVNGASGADQARRPFRKNGHCREPFSLRFIWRGVFRGNHGKTFLWNVDLLRASLSLSVTRLTPAKKNETAPVSDTGAVSDFFADLTAERWCLLHLSLATL</sequence>
<proteinExistence type="predicted"/>
<organism evidence="1 2">
    <name type="scientific">Stieleria neptunia</name>
    <dbReference type="NCBI Taxonomy" id="2527979"/>
    <lineage>
        <taxon>Bacteria</taxon>
        <taxon>Pseudomonadati</taxon>
        <taxon>Planctomycetota</taxon>
        <taxon>Planctomycetia</taxon>
        <taxon>Pirellulales</taxon>
        <taxon>Pirellulaceae</taxon>
        <taxon>Stieleria</taxon>
    </lineage>
</organism>
<reference evidence="1 2" key="1">
    <citation type="submission" date="2019-03" db="EMBL/GenBank/DDBJ databases">
        <title>Deep-cultivation of Planctomycetes and their phenomic and genomic characterization uncovers novel biology.</title>
        <authorList>
            <person name="Wiegand S."/>
            <person name="Jogler M."/>
            <person name="Boedeker C."/>
            <person name="Pinto D."/>
            <person name="Vollmers J."/>
            <person name="Rivas-Marin E."/>
            <person name="Kohn T."/>
            <person name="Peeters S.H."/>
            <person name="Heuer A."/>
            <person name="Rast P."/>
            <person name="Oberbeckmann S."/>
            <person name="Bunk B."/>
            <person name="Jeske O."/>
            <person name="Meyerdierks A."/>
            <person name="Storesund J.E."/>
            <person name="Kallscheuer N."/>
            <person name="Luecker S."/>
            <person name="Lage O.M."/>
            <person name="Pohl T."/>
            <person name="Merkel B.J."/>
            <person name="Hornburger P."/>
            <person name="Mueller R.-W."/>
            <person name="Bruemmer F."/>
            <person name="Labrenz M."/>
            <person name="Spormann A.M."/>
            <person name="Op den Camp H."/>
            <person name="Overmann J."/>
            <person name="Amann R."/>
            <person name="Jetten M.S.M."/>
            <person name="Mascher T."/>
            <person name="Medema M.H."/>
            <person name="Devos D.P."/>
            <person name="Kaster A.-K."/>
            <person name="Ovreas L."/>
            <person name="Rohde M."/>
            <person name="Galperin M.Y."/>
            <person name="Jogler C."/>
        </authorList>
    </citation>
    <scope>NUCLEOTIDE SEQUENCE [LARGE SCALE GENOMIC DNA]</scope>
    <source>
        <strain evidence="1 2">Enr13</strain>
    </source>
</reference>
<dbReference type="AlphaFoldDB" id="A0A518HRE1"/>
<gene>
    <name evidence="1" type="ORF">Enr13x_32760</name>
</gene>
<evidence type="ECO:0000313" key="1">
    <source>
        <dbReference type="EMBL" id="QDV43420.1"/>
    </source>
</evidence>
<keyword evidence="2" id="KW-1185">Reference proteome</keyword>
<name>A0A518HRE1_9BACT</name>
<protein>
    <submittedName>
        <fullName evidence="1">Uncharacterized protein</fullName>
    </submittedName>
</protein>
<accession>A0A518HRE1</accession>
<dbReference type="KEGG" id="snep:Enr13x_32760"/>
<evidence type="ECO:0000313" key="2">
    <source>
        <dbReference type="Proteomes" id="UP000319004"/>
    </source>
</evidence>
<dbReference type="Proteomes" id="UP000319004">
    <property type="component" value="Chromosome"/>
</dbReference>
<dbReference type="EMBL" id="CP037423">
    <property type="protein sequence ID" value="QDV43420.1"/>
    <property type="molecule type" value="Genomic_DNA"/>
</dbReference>